<dbReference type="EMBL" id="CP046620">
    <property type="protein sequence ID" value="QHQ36206.1"/>
    <property type="molecule type" value="Genomic_DNA"/>
</dbReference>
<gene>
    <name evidence="2" type="ORF">GO499_14030</name>
</gene>
<dbReference type="Proteomes" id="UP000464495">
    <property type="component" value="Chromosome"/>
</dbReference>
<dbReference type="InterPro" id="IPR005358">
    <property type="entry name" value="Puta_zinc/iron-chelating_dom"/>
</dbReference>
<sequence>MTSHELRPRFWETVEMADMTQAEWEALCDGCGKCCLLKLEDEETAEVEYTNIACKLLDLGTCRCTDYPNRKAKVPDCVIIDMAELDRISYWMPRTCAYRLLAEGRKLKSWHPLISGDRNSVHRAGISLAGRMVPEDHVHEDDLEDYVVEGLE</sequence>
<dbReference type="PANTHER" id="PTHR37421">
    <property type="entry name" value="UPF0260 PROTEIN YCGN"/>
    <property type="match status" value="1"/>
</dbReference>
<organism evidence="2 3">
    <name type="scientific">Algicella marina</name>
    <dbReference type="NCBI Taxonomy" id="2683284"/>
    <lineage>
        <taxon>Bacteria</taxon>
        <taxon>Pseudomonadati</taxon>
        <taxon>Pseudomonadota</taxon>
        <taxon>Alphaproteobacteria</taxon>
        <taxon>Rhodobacterales</taxon>
        <taxon>Paracoccaceae</taxon>
        <taxon>Algicella</taxon>
    </lineage>
</organism>
<name>A0A6P1T3Y6_9RHOB</name>
<evidence type="ECO:0000256" key="1">
    <source>
        <dbReference type="HAMAP-Rule" id="MF_00676"/>
    </source>
</evidence>
<dbReference type="HAMAP" id="MF_00676">
    <property type="entry name" value="UPF0260"/>
    <property type="match status" value="1"/>
</dbReference>
<dbReference type="Pfam" id="PF03692">
    <property type="entry name" value="CxxCxxCC"/>
    <property type="match status" value="1"/>
</dbReference>
<dbReference type="InterPro" id="IPR008228">
    <property type="entry name" value="UCP006173"/>
</dbReference>
<dbReference type="NCBIfam" id="NF003501">
    <property type="entry name" value="PRK05170.1-5"/>
    <property type="match status" value="1"/>
</dbReference>
<dbReference type="PANTHER" id="PTHR37421:SF1">
    <property type="entry name" value="UPF0260 PROTEIN YCGN"/>
    <property type="match status" value="1"/>
</dbReference>
<reference evidence="2 3" key="1">
    <citation type="submission" date="2019-12" db="EMBL/GenBank/DDBJ databases">
        <title>Complete genome sequence of Algicella marina strain 9Alg 56(T) isolated from the red alga Tichocarpus crinitus.</title>
        <authorList>
            <person name="Kim S.-G."/>
            <person name="Nedashkovskaya O.I."/>
        </authorList>
    </citation>
    <scope>NUCLEOTIDE SEQUENCE [LARGE SCALE GENOMIC DNA]</scope>
    <source>
        <strain evidence="2 3">9Alg 56</strain>
    </source>
</reference>
<dbReference type="AlphaFoldDB" id="A0A6P1T3Y6"/>
<dbReference type="PIRSF" id="PIRSF006173">
    <property type="entry name" value="UCP006173"/>
    <property type="match status" value="1"/>
</dbReference>
<dbReference type="KEGG" id="amaq:GO499_14030"/>
<comment type="similarity">
    <text evidence="1">Belongs to the UPF0260 family.</text>
</comment>
<dbReference type="RefSeq" id="WP_161862755.1">
    <property type="nucleotide sequence ID" value="NZ_CP046620.1"/>
</dbReference>
<accession>A0A6P1T3Y6</accession>
<protein>
    <recommendedName>
        <fullName evidence="1">UPF0260 protein GO499_14030</fullName>
    </recommendedName>
</protein>
<dbReference type="NCBIfam" id="NF003507">
    <property type="entry name" value="PRK05170.2-5"/>
    <property type="match status" value="1"/>
</dbReference>
<evidence type="ECO:0000313" key="2">
    <source>
        <dbReference type="EMBL" id="QHQ36206.1"/>
    </source>
</evidence>
<keyword evidence="3" id="KW-1185">Reference proteome</keyword>
<evidence type="ECO:0000313" key="3">
    <source>
        <dbReference type="Proteomes" id="UP000464495"/>
    </source>
</evidence>
<proteinExistence type="inferred from homology"/>